<feature type="signal peptide" evidence="1">
    <location>
        <begin position="1"/>
        <end position="20"/>
    </location>
</feature>
<feature type="chain" id="PRO_5047221882" evidence="1">
    <location>
        <begin position="21"/>
        <end position="184"/>
    </location>
</feature>
<evidence type="ECO:0000313" key="3">
    <source>
        <dbReference type="Proteomes" id="UP001482513"/>
    </source>
</evidence>
<proteinExistence type="predicted"/>
<comment type="caution">
    <text evidence="2">The sequence shown here is derived from an EMBL/GenBank/DDBJ whole genome shotgun (WGS) entry which is preliminary data.</text>
</comment>
<dbReference type="PROSITE" id="PS51257">
    <property type="entry name" value="PROKAR_LIPOPROTEIN"/>
    <property type="match status" value="1"/>
</dbReference>
<dbReference type="EMBL" id="JAMPKX010000018">
    <property type="protein sequence ID" value="MEP0950028.1"/>
    <property type="molecule type" value="Genomic_DNA"/>
</dbReference>
<evidence type="ECO:0000256" key="1">
    <source>
        <dbReference type="SAM" id="SignalP"/>
    </source>
</evidence>
<gene>
    <name evidence="2" type="ORF">NC992_24360</name>
</gene>
<dbReference type="Pfam" id="PF11322">
    <property type="entry name" value="DUF3124"/>
    <property type="match status" value="1"/>
</dbReference>
<name>A0ABV0KDM5_9CYAN</name>
<protein>
    <submittedName>
        <fullName evidence="2">DUF3124 domain-containing protein</fullName>
    </submittedName>
</protein>
<dbReference type="InterPro" id="IPR021471">
    <property type="entry name" value="DUF3124"/>
</dbReference>
<evidence type="ECO:0000313" key="2">
    <source>
        <dbReference type="EMBL" id="MEP0950028.1"/>
    </source>
</evidence>
<sequence>MMSFRVALICLSLGLLSACAIQTPATSPASPLSAQERFGDRPGVTVLAATPAAAVQGQTLYVPVYSEIFDSEANRTFQLTVTLSLRNSDRRQPITITTLDYYNSGGDRLVTYLDAPIQLAPLASTEVVVDRTNTAGGVGANFVVTWQSAAPVSAPVIEAVMISTASQQGLSFVSPARIIEELQP</sequence>
<accession>A0ABV0KDM5</accession>
<dbReference type="RefSeq" id="WP_190706845.1">
    <property type="nucleotide sequence ID" value="NZ_JAMPKX010000018.1"/>
</dbReference>
<keyword evidence="1" id="KW-0732">Signal</keyword>
<dbReference type="Proteomes" id="UP001482513">
    <property type="component" value="Unassembled WGS sequence"/>
</dbReference>
<keyword evidence="3" id="KW-1185">Reference proteome</keyword>
<reference evidence="2 3" key="1">
    <citation type="submission" date="2022-04" db="EMBL/GenBank/DDBJ databases">
        <title>Positive selection, recombination, and allopatry shape intraspecific diversity of widespread and dominant cyanobacteria.</title>
        <authorList>
            <person name="Wei J."/>
            <person name="Shu W."/>
            <person name="Hu C."/>
        </authorList>
    </citation>
    <scope>NUCLEOTIDE SEQUENCE [LARGE SCALE GENOMIC DNA]</scope>
    <source>
        <strain evidence="2 3">DQ-A4</strain>
    </source>
</reference>
<organism evidence="2 3">
    <name type="scientific">Leptolyngbya subtilissima DQ-A4</name>
    <dbReference type="NCBI Taxonomy" id="2933933"/>
    <lineage>
        <taxon>Bacteria</taxon>
        <taxon>Bacillati</taxon>
        <taxon>Cyanobacteriota</taxon>
        <taxon>Cyanophyceae</taxon>
        <taxon>Leptolyngbyales</taxon>
        <taxon>Leptolyngbyaceae</taxon>
        <taxon>Leptolyngbya group</taxon>
        <taxon>Leptolyngbya</taxon>
    </lineage>
</organism>